<protein>
    <submittedName>
        <fullName evidence="1">Uncharacterized protein</fullName>
    </submittedName>
</protein>
<reference evidence="1 2" key="1">
    <citation type="journal article" date="2019" name="Commun. Biol.">
        <title>The bagworm genome reveals a unique fibroin gene that provides high tensile strength.</title>
        <authorList>
            <person name="Kono N."/>
            <person name="Nakamura H."/>
            <person name="Ohtoshi R."/>
            <person name="Tomita M."/>
            <person name="Numata K."/>
            <person name="Arakawa K."/>
        </authorList>
    </citation>
    <scope>NUCLEOTIDE SEQUENCE [LARGE SCALE GENOMIC DNA]</scope>
</reference>
<keyword evidence="2" id="KW-1185">Reference proteome</keyword>
<proteinExistence type="predicted"/>
<dbReference type="EMBL" id="BGZK01001515">
    <property type="protein sequence ID" value="GBP81526.1"/>
    <property type="molecule type" value="Genomic_DNA"/>
</dbReference>
<evidence type="ECO:0000313" key="2">
    <source>
        <dbReference type="Proteomes" id="UP000299102"/>
    </source>
</evidence>
<name>A0A4C1YYX7_EUMVA</name>
<sequence>MQFDSDTSQSVLLYFAGSDADARAHDIRYGRTGPGHSTPLHPITFALRHMCGRRFFCFPFKSHCTTKIYHQIIVDTADASQSYDKKVVLGCTECSSKLLRKLGVCAQCTR</sequence>
<dbReference type="AlphaFoldDB" id="A0A4C1YYX7"/>
<accession>A0A4C1YYX7</accession>
<gene>
    <name evidence="1" type="ORF">EVAR_63042_1</name>
</gene>
<dbReference type="Proteomes" id="UP000299102">
    <property type="component" value="Unassembled WGS sequence"/>
</dbReference>
<organism evidence="1 2">
    <name type="scientific">Eumeta variegata</name>
    <name type="common">Bagworm moth</name>
    <name type="synonym">Eumeta japonica</name>
    <dbReference type="NCBI Taxonomy" id="151549"/>
    <lineage>
        <taxon>Eukaryota</taxon>
        <taxon>Metazoa</taxon>
        <taxon>Ecdysozoa</taxon>
        <taxon>Arthropoda</taxon>
        <taxon>Hexapoda</taxon>
        <taxon>Insecta</taxon>
        <taxon>Pterygota</taxon>
        <taxon>Neoptera</taxon>
        <taxon>Endopterygota</taxon>
        <taxon>Lepidoptera</taxon>
        <taxon>Glossata</taxon>
        <taxon>Ditrysia</taxon>
        <taxon>Tineoidea</taxon>
        <taxon>Psychidae</taxon>
        <taxon>Oiketicinae</taxon>
        <taxon>Eumeta</taxon>
    </lineage>
</organism>
<comment type="caution">
    <text evidence="1">The sequence shown here is derived from an EMBL/GenBank/DDBJ whole genome shotgun (WGS) entry which is preliminary data.</text>
</comment>
<evidence type="ECO:0000313" key="1">
    <source>
        <dbReference type="EMBL" id="GBP81526.1"/>
    </source>
</evidence>